<dbReference type="RefSeq" id="XP_001802835.1">
    <property type="nucleotide sequence ID" value="XM_001802783.1"/>
</dbReference>
<dbReference type="AlphaFoldDB" id="Q0U6K0"/>
<evidence type="ECO:0000256" key="4">
    <source>
        <dbReference type="ARBA" id="ARBA00023163"/>
    </source>
</evidence>
<protein>
    <recommendedName>
        <fullName evidence="8">BZIP domain-containing protein</fullName>
    </recommendedName>
</protein>
<dbReference type="OMA" id="MQYSSAT"/>
<feature type="region of interest" description="Disordered" evidence="7">
    <location>
        <begin position="212"/>
        <end position="262"/>
    </location>
</feature>
<feature type="coiled-coil region" evidence="6">
    <location>
        <begin position="280"/>
        <end position="314"/>
    </location>
</feature>
<dbReference type="PANTHER" id="PTHR13044:SF38">
    <property type="entry name" value="BZIP DOMAIN-CONTAINING PROTEIN"/>
    <property type="match status" value="1"/>
</dbReference>
<evidence type="ECO:0000259" key="8">
    <source>
        <dbReference type="PROSITE" id="PS50217"/>
    </source>
</evidence>
<feature type="domain" description="BZIP" evidence="8">
    <location>
        <begin position="255"/>
        <end position="318"/>
    </location>
</feature>
<feature type="region of interest" description="Disordered" evidence="7">
    <location>
        <begin position="79"/>
        <end position="103"/>
    </location>
</feature>
<keyword evidence="2" id="KW-0805">Transcription regulation</keyword>
<dbReference type="VEuPathDB" id="FungiDB:JI435_126140"/>
<dbReference type="GeneID" id="5979746"/>
<dbReference type="SUPFAM" id="SSF57959">
    <property type="entry name" value="Leucine zipper domain"/>
    <property type="match status" value="1"/>
</dbReference>
<dbReference type="InterPro" id="IPR004827">
    <property type="entry name" value="bZIP"/>
</dbReference>
<feature type="compositionally biased region" description="Low complexity" evidence="7">
    <location>
        <begin position="81"/>
        <end position="97"/>
    </location>
</feature>
<dbReference type="InterPro" id="IPR046347">
    <property type="entry name" value="bZIP_sf"/>
</dbReference>
<dbReference type="KEGG" id="pno:SNOG_12614"/>
<reference evidence="10" key="1">
    <citation type="journal article" date="2007" name="Plant Cell">
        <title>Dothideomycete-plant interactions illuminated by genome sequencing and EST analysis of the wheat pathogen Stagonospora nodorum.</title>
        <authorList>
            <person name="Hane J.K."/>
            <person name="Lowe R.G."/>
            <person name="Solomon P.S."/>
            <person name="Tan K.C."/>
            <person name="Schoch C.L."/>
            <person name="Spatafora J.W."/>
            <person name="Crous P.W."/>
            <person name="Kodira C."/>
            <person name="Birren B.W."/>
            <person name="Galagan J.E."/>
            <person name="Torriani S.F."/>
            <person name="McDonald B.A."/>
            <person name="Oliver R.P."/>
        </authorList>
    </citation>
    <scope>NUCLEOTIDE SEQUENCE [LARGE SCALE GENOMIC DNA]</scope>
    <source>
        <strain evidence="10">SN15 / ATCC MYA-4574 / FGSC 10173</strain>
    </source>
</reference>
<evidence type="ECO:0000256" key="1">
    <source>
        <dbReference type="ARBA" id="ARBA00004123"/>
    </source>
</evidence>
<evidence type="ECO:0000256" key="6">
    <source>
        <dbReference type="SAM" id="Coils"/>
    </source>
</evidence>
<keyword evidence="3" id="KW-0238">DNA-binding</keyword>
<evidence type="ECO:0000256" key="7">
    <source>
        <dbReference type="SAM" id="MobiDB-lite"/>
    </source>
</evidence>
<evidence type="ECO:0000256" key="2">
    <source>
        <dbReference type="ARBA" id="ARBA00023015"/>
    </source>
</evidence>
<proteinExistence type="predicted"/>
<evidence type="ECO:0000313" key="9">
    <source>
        <dbReference type="EMBL" id="EAT79912.1"/>
    </source>
</evidence>
<gene>
    <name evidence="9" type="ORF">SNOG_12614</name>
</gene>
<organism evidence="9 10">
    <name type="scientific">Phaeosphaeria nodorum (strain SN15 / ATCC MYA-4574 / FGSC 10173)</name>
    <name type="common">Glume blotch fungus</name>
    <name type="synonym">Parastagonospora nodorum</name>
    <dbReference type="NCBI Taxonomy" id="321614"/>
    <lineage>
        <taxon>Eukaryota</taxon>
        <taxon>Fungi</taxon>
        <taxon>Dikarya</taxon>
        <taxon>Ascomycota</taxon>
        <taxon>Pezizomycotina</taxon>
        <taxon>Dothideomycetes</taxon>
        <taxon>Pleosporomycetidae</taxon>
        <taxon>Pleosporales</taxon>
        <taxon>Pleosporineae</taxon>
        <taxon>Phaeosphaeriaceae</taxon>
        <taxon>Parastagonospora</taxon>
    </lineage>
</organism>
<dbReference type="CDD" id="cd12193">
    <property type="entry name" value="bZIP_GCN4"/>
    <property type="match status" value="1"/>
</dbReference>
<evidence type="ECO:0000313" key="10">
    <source>
        <dbReference type="Proteomes" id="UP000001055"/>
    </source>
</evidence>
<evidence type="ECO:0000256" key="5">
    <source>
        <dbReference type="ARBA" id="ARBA00023242"/>
    </source>
</evidence>
<evidence type="ECO:0000256" key="3">
    <source>
        <dbReference type="ARBA" id="ARBA00023125"/>
    </source>
</evidence>
<feature type="compositionally biased region" description="Polar residues" evidence="7">
    <location>
        <begin position="212"/>
        <end position="249"/>
    </location>
</feature>
<dbReference type="GO" id="GO:0000977">
    <property type="term" value="F:RNA polymerase II transcription regulatory region sequence-specific DNA binding"/>
    <property type="evidence" value="ECO:0000318"/>
    <property type="project" value="GO_Central"/>
</dbReference>
<dbReference type="HOGENOM" id="CLU_957004_0_0_1"/>
<dbReference type="Proteomes" id="UP000001055">
    <property type="component" value="Unassembled WGS sequence"/>
</dbReference>
<accession>Q0U6K0</accession>
<comment type="subcellular location">
    <subcellularLocation>
        <location evidence="1">Nucleus</location>
    </subcellularLocation>
</comment>
<dbReference type="SMART" id="SM00338">
    <property type="entry name" value="BRLZ"/>
    <property type="match status" value="1"/>
</dbReference>
<dbReference type="GO" id="GO:0005634">
    <property type="term" value="C:nucleus"/>
    <property type="evidence" value="ECO:0000318"/>
    <property type="project" value="GO_Central"/>
</dbReference>
<sequence>MQQAVIGSRLGKHTLCRMEIPEASPPTPFLSPSPQSSALDTPCWAPFAEQIFFEDYLDFTSGYQDPQFTIQQCSNQTPTCASLQANPSSSSGSQANSVDAQDAYGSGSQPINWDFALFSNTDTGNLVPETTSFPLSSSAALTGTLTSHDFSLDSSTDWNVFPFPSSSGPSPYLGNDSQLLTGGAMPFTTSTDSLNTTAISTGMETLHSAHFSTSMVKEHSSSGSSAGHRTHVSSSPEQSYSSRHTSSKASPLAPEPSKIEKRKANTMAARRYRQKRVDQMSTLESELKDVKTERDDLKVRCARLEGEVETLRALLQSRS</sequence>
<keyword evidence="6" id="KW-0175">Coiled coil</keyword>
<dbReference type="Gene3D" id="1.20.5.170">
    <property type="match status" value="1"/>
</dbReference>
<dbReference type="InParanoid" id="Q0U6K0"/>
<name>Q0U6K0_PHANO</name>
<dbReference type="GO" id="GO:0006357">
    <property type="term" value="P:regulation of transcription by RNA polymerase II"/>
    <property type="evidence" value="ECO:0000318"/>
    <property type="project" value="GO_Central"/>
</dbReference>
<dbReference type="STRING" id="321614.Q0U6K0"/>
<dbReference type="eggNOG" id="ENOG502SG5D">
    <property type="taxonomic scope" value="Eukaryota"/>
</dbReference>
<dbReference type="PROSITE" id="PS50217">
    <property type="entry name" value="BZIP"/>
    <property type="match status" value="1"/>
</dbReference>
<keyword evidence="4" id="KW-0804">Transcription</keyword>
<dbReference type="Pfam" id="PF07716">
    <property type="entry name" value="bZIP_2"/>
    <property type="match status" value="1"/>
</dbReference>
<dbReference type="PROSITE" id="PS00036">
    <property type="entry name" value="BZIP_BASIC"/>
    <property type="match status" value="1"/>
</dbReference>
<dbReference type="EMBL" id="CH445347">
    <property type="protein sequence ID" value="EAT79912.1"/>
    <property type="molecule type" value="Genomic_DNA"/>
</dbReference>
<dbReference type="PANTHER" id="PTHR13044">
    <property type="entry name" value="ACTIVATING TRANSCRIPTION FACTOR ATF 4/5"/>
    <property type="match status" value="1"/>
</dbReference>
<dbReference type="GO" id="GO:0001228">
    <property type="term" value="F:DNA-binding transcription activator activity, RNA polymerase II-specific"/>
    <property type="evidence" value="ECO:0000318"/>
    <property type="project" value="GO_Central"/>
</dbReference>
<keyword evidence="5" id="KW-0539">Nucleus</keyword>